<keyword evidence="5" id="KW-0677">Repeat</keyword>
<keyword evidence="3" id="KW-0812">Transmembrane</keyword>
<sequence>GDFDIDKMGQLSLRKTVDFETLSNPKEFILVVTARDTASHRSNATVVVRIIDVDDVAPEFLNTPYNFSVDENSKPGTMFGSVFALDVDSKNISYTLNSSASDFKIDMHGNLFTLREFDFEQQNENPIKINVTATDETNHASNTIISVYILNINDNSPVFQNVHYSTTIDETLNSSSSVIITVNATDHEHDNISYSIIDGNTENKFHINSITGAIHCQGQDKANPPQCHFNASIINKYDLIVQAVDGGMPPRMNVTSVTISVNDVNNNPPRFSSHMYWGEVSENRESVKIVT</sequence>
<keyword evidence="11" id="KW-0325">Glycoprotein</keyword>
<feature type="non-terminal residue" evidence="14">
    <location>
        <position position="1"/>
    </location>
</feature>
<gene>
    <name evidence="14" type="ORF">ACJMK2_034583</name>
</gene>
<evidence type="ECO:0000256" key="5">
    <source>
        <dbReference type="ARBA" id="ARBA00022737"/>
    </source>
</evidence>
<evidence type="ECO:0000256" key="10">
    <source>
        <dbReference type="ARBA" id="ARBA00023157"/>
    </source>
</evidence>
<dbReference type="GO" id="GO:0016020">
    <property type="term" value="C:membrane"/>
    <property type="evidence" value="ECO:0007669"/>
    <property type="project" value="UniProtKB-SubCell"/>
</dbReference>
<dbReference type="PANTHER" id="PTHR24026:SF136">
    <property type="entry name" value="PROTOCADHERIN-23"/>
    <property type="match status" value="1"/>
</dbReference>
<dbReference type="PRINTS" id="PR00205">
    <property type="entry name" value="CADHERIN"/>
</dbReference>
<evidence type="ECO:0000256" key="1">
    <source>
        <dbReference type="ARBA" id="ARBA00004167"/>
    </source>
</evidence>
<dbReference type="Proteomes" id="UP001634394">
    <property type="component" value="Unassembled WGS sequence"/>
</dbReference>
<keyword evidence="15" id="KW-1185">Reference proteome</keyword>
<evidence type="ECO:0000256" key="2">
    <source>
        <dbReference type="ARBA" id="ARBA00022536"/>
    </source>
</evidence>
<dbReference type="SMART" id="SM00112">
    <property type="entry name" value="CA"/>
    <property type="match status" value="3"/>
</dbReference>
<evidence type="ECO:0000256" key="11">
    <source>
        <dbReference type="ARBA" id="ARBA00023180"/>
    </source>
</evidence>
<evidence type="ECO:0000256" key="12">
    <source>
        <dbReference type="PROSITE-ProRule" id="PRU00043"/>
    </source>
</evidence>
<dbReference type="GO" id="GO:0005509">
    <property type="term" value="F:calcium ion binding"/>
    <property type="evidence" value="ECO:0007669"/>
    <property type="project" value="UniProtKB-UniRule"/>
</dbReference>
<keyword evidence="6 12" id="KW-0106">Calcium</keyword>
<evidence type="ECO:0000256" key="6">
    <source>
        <dbReference type="ARBA" id="ARBA00022837"/>
    </source>
</evidence>
<feature type="domain" description="Cadherin" evidence="13">
    <location>
        <begin position="160"/>
        <end position="271"/>
    </location>
</feature>
<keyword evidence="7" id="KW-0130">Cell adhesion</keyword>
<dbReference type="FunFam" id="2.60.40.60:FF:000058">
    <property type="entry name" value="FAT atypical cadherin 3"/>
    <property type="match status" value="2"/>
</dbReference>
<keyword evidence="9" id="KW-0472">Membrane</keyword>
<dbReference type="InterPro" id="IPR002126">
    <property type="entry name" value="Cadherin-like_dom"/>
</dbReference>
<keyword evidence="10" id="KW-1015">Disulfide bond</keyword>
<evidence type="ECO:0000256" key="8">
    <source>
        <dbReference type="ARBA" id="ARBA00022989"/>
    </source>
</evidence>
<reference evidence="14 15" key="1">
    <citation type="submission" date="2024-11" db="EMBL/GenBank/DDBJ databases">
        <title>Chromosome-level genome assembly of the freshwater bivalve Anodonta woodiana.</title>
        <authorList>
            <person name="Chen X."/>
        </authorList>
    </citation>
    <scope>NUCLEOTIDE SEQUENCE [LARGE SCALE GENOMIC DNA]</scope>
    <source>
        <strain evidence="14">MN2024</strain>
        <tissue evidence="14">Gills</tissue>
    </source>
</reference>
<feature type="domain" description="Cadherin" evidence="13">
    <location>
        <begin position="3"/>
        <end position="60"/>
    </location>
</feature>
<keyword evidence="2" id="KW-0245">EGF-like domain</keyword>
<proteinExistence type="predicted"/>
<evidence type="ECO:0000313" key="14">
    <source>
        <dbReference type="EMBL" id="KAL3876789.1"/>
    </source>
</evidence>
<dbReference type="PANTHER" id="PTHR24026">
    <property type="entry name" value="FAT ATYPICAL CADHERIN-RELATED"/>
    <property type="match status" value="1"/>
</dbReference>
<dbReference type="PROSITE" id="PS50268">
    <property type="entry name" value="CADHERIN_2"/>
    <property type="match status" value="3"/>
</dbReference>
<organism evidence="14 15">
    <name type="scientific">Sinanodonta woodiana</name>
    <name type="common">Chinese pond mussel</name>
    <name type="synonym">Anodonta woodiana</name>
    <dbReference type="NCBI Taxonomy" id="1069815"/>
    <lineage>
        <taxon>Eukaryota</taxon>
        <taxon>Metazoa</taxon>
        <taxon>Spiralia</taxon>
        <taxon>Lophotrochozoa</taxon>
        <taxon>Mollusca</taxon>
        <taxon>Bivalvia</taxon>
        <taxon>Autobranchia</taxon>
        <taxon>Heteroconchia</taxon>
        <taxon>Palaeoheterodonta</taxon>
        <taxon>Unionida</taxon>
        <taxon>Unionoidea</taxon>
        <taxon>Unionidae</taxon>
        <taxon>Unioninae</taxon>
        <taxon>Sinanodonta</taxon>
    </lineage>
</organism>
<evidence type="ECO:0000256" key="3">
    <source>
        <dbReference type="ARBA" id="ARBA00022692"/>
    </source>
</evidence>
<evidence type="ECO:0000256" key="4">
    <source>
        <dbReference type="ARBA" id="ARBA00022729"/>
    </source>
</evidence>
<dbReference type="CDD" id="cd11304">
    <property type="entry name" value="Cadherin_repeat"/>
    <property type="match status" value="3"/>
</dbReference>
<feature type="domain" description="Cadherin" evidence="13">
    <location>
        <begin position="61"/>
        <end position="159"/>
    </location>
</feature>
<dbReference type="Gene3D" id="2.60.40.60">
    <property type="entry name" value="Cadherins"/>
    <property type="match status" value="3"/>
</dbReference>
<comment type="caution">
    <text evidence="14">The sequence shown here is derived from an EMBL/GenBank/DDBJ whole genome shotgun (WGS) entry which is preliminary data.</text>
</comment>
<dbReference type="EMBL" id="JBJQND010000005">
    <property type="protein sequence ID" value="KAL3876789.1"/>
    <property type="molecule type" value="Genomic_DNA"/>
</dbReference>
<keyword evidence="8" id="KW-1133">Transmembrane helix</keyword>
<feature type="non-terminal residue" evidence="14">
    <location>
        <position position="291"/>
    </location>
</feature>
<protein>
    <recommendedName>
        <fullName evidence="13">Cadherin domain-containing protein</fullName>
    </recommendedName>
</protein>
<comment type="subcellular location">
    <subcellularLocation>
        <location evidence="1">Membrane</location>
        <topology evidence="1">Single-pass membrane protein</topology>
    </subcellularLocation>
</comment>
<dbReference type="SUPFAM" id="SSF49313">
    <property type="entry name" value="Cadherin-like"/>
    <property type="match status" value="3"/>
</dbReference>
<dbReference type="Pfam" id="PF00028">
    <property type="entry name" value="Cadherin"/>
    <property type="match status" value="2"/>
</dbReference>
<evidence type="ECO:0000256" key="7">
    <source>
        <dbReference type="ARBA" id="ARBA00022889"/>
    </source>
</evidence>
<accession>A0ABD3WS26</accession>
<evidence type="ECO:0000259" key="13">
    <source>
        <dbReference type="PROSITE" id="PS50268"/>
    </source>
</evidence>
<dbReference type="AlphaFoldDB" id="A0ABD3WS26"/>
<keyword evidence="4" id="KW-0732">Signal</keyword>
<name>A0ABD3WS26_SINWO</name>
<evidence type="ECO:0000313" key="15">
    <source>
        <dbReference type="Proteomes" id="UP001634394"/>
    </source>
</evidence>
<dbReference type="InterPro" id="IPR015919">
    <property type="entry name" value="Cadherin-like_sf"/>
</dbReference>
<evidence type="ECO:0000256" key="9">
    <source>
        <dbReference type="ARBA" id="ARBA00023136"/>
    </source>
</evidence>